<dbReference type="PROSITE" id="PS00409">
    <property type="entry name" value="PROKAR_NTER_METHYL"/>
    <property type="match status" value="1"/>
</dbReference>
<dbReference type="NCBIfam" id="TIGR02532">
    <property type="entry name" value="IV_pilin_GFxxxE"/>
    <property type="match status" value="1"/>
</dbReference>
<protein>
    <submittedName>
        <fullName evidence="2">Prepilin-type N-terminal cleavage/methylation domain-containing protein</fullName>
    </submittedName>
</protein>
<dbReference type="Pfam" id="PF07963">
    <property type="entry name" value="N_methyl"/>
    <property type="match status" value="1"/>
</dbReference>
<name>A0A7Z7D0H2_9MICO</name>
<comment type="caution">
    <text evidence="2">The sequence shown here is derived from an EMBL/GenBank/DDBJ whole genome shotgun (WGS) entry which is preliminary data.</text>
</comment>
<evidence type="ECO:0000256" key="1">
    <source>
        <dbReference type="SAM" id="Phobius"/>
    </source>
</evidence>
<feature type="transmembrane region" description="Helical" evidence="1">
    <location>
        <begin position="12"/>
        <end position="37"/>
    </location>
</feature>
<evidence type="ECO:0000313" key="3">
    <source>
        <dbReference type="Proteomes" id="UP000198702"/>
    </source>
</evidence>
<gene>
    <name evidence="2" type="ORF">SAMN04487751_1447</name>
</gene>
<dbReference type="InterPro" id="IPR012902">
    <property type="entry name" value="N_methyl_site"/>
</dbReference>
<dbReference type="RefSeq" id="WP_081782683.1">
    <property type="nucleotide sequence ID" value="NZ_FOQZ01000001.1"/>
</dbReference>
<dbReference type="Proteomes" id="UP000198702">
    <property type="component" value="Unassembled WGS sequence"/>
</dbReference>
<reference evidence="2 3" key="1">
    <citation type="submission" date="2016-10" db="EMBL/GenBank/DDBJ databases">
        <authorList>
            <person name="Varghese N."/>
            <person name="Submissions S."/>
        </authorList>
    </citation>
    <scope>NUCLEOTIDE SEQUENCE [LARGE SCALE GENOMIC DNA]</scope>
    <source>
        <strain evidence="2 3">UNC380MFSha3.1</strain>
    </source>
</reference>
<keyword evidence="1" id="KW-0812">Transmembrane</keyword>
<dbReference type="EMBL" id="FOQZ01000001">
    <property type="protein sequence ID" value="SFI37104.1"/>
    <property type="molecule type" value="Genomic_DNA"/>
</dbReference>
<keyword evidence="1" id="KW-0472">Membrane</keyword>
<accession>A0A7Z7D0H2</accession>
<sequence length="180" mass="18121">MIDGGGKRNDRGMTLVELLVTIAVAALVLGLIAVTFAKGVTAQRDGVARDSATGAANVVASSLARSIRNSTAIHVNGAGTRLDVVYVDGSGTPECRAWELLAGALVYRADTSGELPAADSSWGKLATGVHGTLGADAVFALIGVKSVQIGMEITMDQVTVGVTDGATAQAVGGGGLTCWH</sequence>
<proteinExistence type="predicted"/>
<organism evidence="2 3">
    <name type="scientific">Microbacterium saccharophilum</name>
    <dbReference type="NCBI Taxonomy" id="1213358"/>
    <lineage>
        <taxon>Bacteria</taxon>
        <taxon>Bacillati</taxon>
        <taxon>Actinomycetota</taxon>
        <taxon>Actinomycetes</taxon>
        <taxon>Micrococcales</taxon>
        <taxon>Microbacteriaceae</taxon>
        <taxon>Microbacterium</taxon>
    </lineage>
</organism>
<evidence type="ECO:0000313" key="2">
    <source>
        <dbReference type="EMBL" id="SFI37104.1"/>
    </source>
</evidence>
<dbReference type="AlphaFoldDB" id="A0A7Z7D0H2"/>
<keyword evidence="1" id="KW-1133">Transmembrane helix</keyword>